<proteinExistence type="predicted"/>
<reference evidence="1 2" key="1">
    <citation type="journal article" date="2006" name="Science">
        <title>The genome of black cottonwood, Populus trichocarpa (Torr. &amp; Gray).</title>
        <authorList>
            <person name="Tuskan G.A."/>
            <person name="Difazio S."/>
            <person name="Jansson S."/>
            <person name="Bohlmann J."/>
            <person name="Grigoriev I."/>
            <person name="Hellsten U."/>
            <person name="Putnam N."/>
            <person name="Ralph S."/>
            <person name="Rombauts S."/>
            <person name="Salamov A."/>
            <person name="Schein J."/>
            <person name="Sterck L."/>
            <person name="Aerts A."/>
            <person name="Bhalerao R.R."/>
            <person name="Bhalerao R.P."/>
            <person name="Blaudez D."/>
            <person name="Boerjan W."/>
            <person name="Brun A."/>
            <person name="Brunner A."/>
            <person name="Busov V."/>
            <person name="Campbell M."/>
            <person name="Carlson J."/>
            <person name="Chalot M."/>
            <person name="Chapman J."/>
            <person name="Chen G.L."/>
            <person name="Cooper D."/>
            <person name="Coutinho P.M."/>
            <person name="Couturier J."/>
            <person name="Covert S."/>
            <person name="Cronk Q."/>
            <person name="Cunningham R."/>
            <person name="Davis J."/>
            <person name="Degroeve S."/>
            <person name="Dejardin A."/>
            <person name="Depamphilis C."/>
            <person name="Detter J."/>
            <person name="Dirks B."/>
            <person name="Dubchak I."/>
            <person name="Duplessis S."/>
            <person name="Ehlting J."/>
            <person name="Ellis B."/>
            <person name="Gendler K."/>
            <person name="Goodstein D."/>
            <person name="Gribskov M."/>
            <person name="Grimwood J."/>
            <person name="Groover A."/>
            <person name="Gunter L."/>
            <person name="Hamberger B."/>
            <person name="Heinze B."/>
            <person name="Helariutta Y."/>
            <person name="Henrissat B."/>
            <person name="Holligan D."/>
            <person name="Holt R."/>
            <person name="Huang W."/>
            <person name="Islam-Faridi N."/>
            <person name="Jones S."/>
            <person name="Jones-Rhoades M."/>
            <person name="Jorgensen R."/>
            <person name="Joshi C."/>
            <person name="Kangasjarvi J."/>
            <person name="Karlsson J."/>
            <person name="Kelleher C."/>
            <person name="Kirkpatrick R."/>
            <person name="Kirst M."/>
            <person name="Kohler A."/>
            <person name="Kalluri U."/>
            <person name="Larimer F."/>
            <person name="Leebens-Mack J."/>
            <person name="Leple J.C."/>
            <person name="Locascio P."/>
            <person name="Lou Y."/>
            <person name="Lucas S."/>
            <person name="Martin F."/>
            <person name="Montanini B."/>
            <person name="Napoli C."/>
            <person name="Nelson D.R."/>
            <person name="Nelson C."/>
            <person name="Nieminen K."/>
            <person name="Nilsson O."/>
            <person name="Pereda V."/>
            <person name="Peter G."/>
            <person name="Philippe R."/>
            <person name="Pilate G."/>
            <person name="Poliakov A."/>
            <person name="Razumovskaya J."/>
            <person name="Richardson P."/>
            <person name="Rinaldi C."/>
            <person name="Ritland K."/>
            <person name="Rouze P."/>
            <person name="Ryaboy D."/>
            <person name="Schmutz J."/>
            <person name="Schrader J."/>
            <person name="Segerman B."/>
            <person name="Shin H."/>
            <person name="Siddiqui A."/>
            <person name="Sterky F."/>
            <person name="Terry A."/>
            <person name="Tsai C.J."/>
            <person name="Uberbacher E."/>
            <person name="Unneberg P."/>
            <person name="Vahala J."/>
            <person name="Wall K."/>
            <person name="Wessler S."/>
            <person name="Yang G."/>
            <person name="Yin T."/>
            <person name="Douglas C."/>
            <person name="Marra M."/>
            <person name="Sandberg G."/>
            <person name="Van de Peer Y."/>
            <person name="Rokhsar D."/>
        </authorList>
    </citation>
    <scope>NUCLEOTIDE SEQUENCE [LARGE SCALE GENOMIC DNA]</scope>
    <source>
        <strain evidence="2">cv. Nisqually</strain>
    </source>
</reference>
<dbReference type="Proteomes" id="UP000006729">
    <property type="component" value="Chromosome 17"/>
</dbReference>
<dbReference type="InParanoid" id="U5FK84"/>
<organism evidence="1 2">
    <name type="scientific">Populus trichocarpa</name>
    <name type="common">Western balsam poplar</name>
    <name type="synonym">Populus balsamifera subsp. trichocarpa</name>
    <dbReference type="NCBI Taxonomy" id="3694"/>
    <lineage>
        <taxon>Eukaryota</taxon>
        <taxon>Viridiplantae</taxon>
        <taxon>Streptophyta</taxon>
        <taxon>Embryophyta</taxon>
        <taxon>Tracheophyta</taxon>
        <taxon>Spermatophyta</taxon>
        <taxon>Magnoliopsida</taxon>
        <taxon>eudicotyledons</taxon>
        <taxon>Gunneridae</taxon>
        <taxon>Pentapetalae</taxon>
        <taxon>rosids</taxon>
        <taxon>fabids</taxon>
        <taxon>Malpighiales</taxon>
        <taxon>Salicaceae</taxon>
        <taxon>Saliceae</taxon>
        <taxon>Populus</taxon>
    </lineage>
</organism>
<dbReference type="HOGENOM" id="CLU_2726919_0_0_1"/>
<sequence>MLIKSKKIKYYHAFISFLEFGCPGKGGQPCTSCQKVHITMANPCSAQNPLDSVRSCALSPEAVLNQGKLSIT</sequence>
<gene>
    <name evidence="1" type="ORF">POPTR_017G027100</name>
</gene>
<evidence type="ECO:0000313" key="1">
    <source>
        <dbReference type="EMBL" id="PNS94912.1"/>
    </source>
</evidence>
<keyword evidence="2" id="KW-1185">Reference proteome</keyword>
<evidence type="ECO:0000313" key="2">
    <source>
        <dbReference type="Proteomes" id="UP000006729"/>
    </source>
</evidence>
<dbReference type="AlphaFoldDB" id="U5FK84"/>
<name>U5FK84_POPTR</name>
<protein>
    <submittedName>
        <fullName evidence="1">Uncharacterized protein</fullName>
    </submittedName>
</protein>
<dbReference type="EMBL" id="CM009306">
    <property type="protein sequence ID" value="PNS94912.1"/>
    <property type="molecule type" value="Genomic_DNA"/>
</dbReference>
<accession>U5FK84</accession>